<reference evidence="2" key="1">
    <citation type="submission" date="2014-06" db="EMBL/GenBank/DDBJ databases">
        <authorList>
            <person name="Urmite Genomes Urmite Genomes"/>
        </authorList>
    </citation>
    <scope>NUCLEOTIDE SEQUENCE</scope>
</reference>
<gene>
    <name evidence="2" type="ORF">BN1086_04787</name>
</gene>
<proteinExistence type="predicted"/>
<dbReference type="AlphaFoldDB" id="A0A078LN32"/>
<accession>A0A078LN32</accession>
<feature type="transmembrane region" description="Helical" evidence="1">
    <location>
        <begin position="12"/>
        <end position="36"/>
    </location>
</feature>
<name>A0A078LN32_CITKO</name>
<organism evidence="2">
    <name type="scientific">Citrobacter koseri</name>
    <name type="common">Citrobacter diversus</name>
    <dbReference type="NCBI Taxonomy" id="545"/>
    <lineage>
        <taxon>Bacteria</taxon>
        <taxon>Pseudomonadati</taxon>
        <taxon>Pseudomonadota</taxon>
        <taxon>Gammaproteobacteria</taxon>
        <taxon>Enterobacterales</taxon>
        <taxon>Enterobacteriaceae</taxon>
        <taxon>Citrobacter</taxon>
    </lineage>
</organism>
<sequence>MRAYYFEGNNIDWFICLCLFLVVICVVNALAMFVIPEKFSLQVSRGKTLVCSALTGCISFITLVVSASQSFTMDELDVGRYWKNDCKLLEVNIPTDTFTEPVNKLECAGVIVNVPVAQYEEYIRQWELYKAKMK</sequence>
<protein>
    <submittedName>
        <fullName evidence="2">Uncharacterized protein</fullName>
    </submittedName>
</protein>
<evidence type="ECO:0000313" key="2">
    <source>
        <dbReference type="EMBL" id="CDZ86536.1"/>
    </source>
</evidence>
<keyword evidence="1" id="KW-0472">Membrane</keyword>
<dbReference type="PATRIC" id="fig|545.12.peg.4809"/>
<keyword evidence="1" id="KW-0812">Transmembrane</keyword>
<dbReference type="EMBL" id="LK931337">
    <property type="protein sequence ID" value="CDZ86536.1"/>
    <property type="molecule type" value="Genomic_DNA"/>
</dbReference>
<keyword evidence="1" id="KW-1133">Transmembrane helix</keyword>
<evidence type="ECO:0000256" key="1">
    <source>
        <dbReference type="SAM" id="Phobius"/>
    </source>
</evidence>
<feature type="transmembrane region" description="Helical" evidence="1">
    <location>
        <begin position="48"/>
        <end position="67"/>
    </location>
</feature>